<dbReference type="Gene3D" id="1.20.120.450">
    <property type="entry name" value="dinb family like domain"/>
    <property type="match status" value="1"/>
</dbReference>
<dbReference type="Pfam" id="PF11716">
    <property type="entry name" value="MDMPI_N"/>
    <property type="match status" value="1"/>
</dbReference>
<dbReference type="InterPro" id="IPR017518">
    <property type="entry name" value="CHP03084"/>
</dbReference>
<dbReference type="RefSeq" id="WP_009575045.1">
    <property type="nucleotide sequence ID" value="NZ_AEIG01000017.1"/>
</dbReference>
<sequence length="266" mass="29195">MQQAKDFLAESEDVFALVSGLSEEALATATAFKQWSIADIIQHLHFWNEAALLSLTDAAGFDDFFKPVGAHIFSGKDLKSYEREYFANLTAGELIAAWKHMYLATARAFEQADPSQRVAWVGPSMSARSSITARQMETWSHAQAIYDALGIDRADQDRIRNIVVLGVNTYGWTFVNRKLDVPDPMPYVSLTAPSGDVWNYGDPQDDNCIQGSAVAFAQVVTQTRNVVDTDLQVIGDNANLWMANAQCFAGAPNPVPEPGVRCKAAV</sequence>
<feature type="domain" description="Mycothiol-dependent maleylpyruvate isomerase metal-binding" evidence="1">
    <location>
        <begin position="8"/>
        <end position="145"/>
    </location>
</feature>
<name>F3L040_9GAMM</name>
<evidence type="ECO:0000313" key="3">
    <source>
        <dbReference type="Proteomes" id="UP000005615"/>
    </source>
</evidence>
<organism evidence="2 3">
    <name type="scientific">Aequoribacter fuscus</name>
    <dbReference type="NCBI Taxonomy" id="2518989"/>
    <lineage>
        <taxon>Bacteria</taxon>
        <taxon>Pseudomonadati</taxon>
        <taxon>Pseudomonadota</taxon>
        <taxon>Gammaproteobacteria</taxon>
        <taxon>Cellvibrionales</taxon>
        <taxon>Halieaceae</taxon>
        <taxon>Aequoribacter</taxon>
    </lineage>
</organism>
<dbReference type="OrthoDB" id="113180at2"/>
<keyword evidence="3" id="KW-1185">Reference proteome</keyword>
<proteinExistence type="predicted"/>
<dbReference type="STRING" id="2518989.IMCC3088_692"/>
<dbReference type="NCBIfam" id="TIGR03083">
    <property type="entry name" value="maleylpyruvate isomerase family mycothiol-dependent enzyme"/>
    <property type="match status" value="1"/>
</dbReference>
<dbReference type="InterPro" id="IPR024344">
    <property type="entry name" value="MDMPI_metal-binding"/>
</dbReference>
<comment type="caution">
    <text evidence="2">The sequence shown here is derived from an EMBL/GenBank/DDBJ whole genome shotgun (WGS) entry which is preliminary data.</text>
</comment>
<dbReference type="InterPro" id="IPR017517">
    <property type="entry name" value="Maleyloyr_isom"/>
</dbReference>
<gene>
    <name evidence="2" type="ORF">IMCC3088_692</name>
</gene>
<dbReference type="NCBIfam" id="TIGR03084">
    <property type="entry name" value="TIGR03084 family metal-binding protein"/>
    <property type="match status" value="1"/>
</dbReference>
<dbReference type="EMBL" id="AEIG01000017">
    <property type="protein sequence ID" value="EGG30326.1"/>
    <property type="molecule type" value="Genomic_DNA"/>
</dbReference>
<dbReference type="InterPro" id="IPR034660">
    <property type="entry name" value="DinB/YfiT-like"/>
</dbReference>
<dbReference type="Proteomes" id="UP000005615">
    <property type="component" value="Unassembled WGS sequence"/>
</dbReference>
<dbReference type="SUPFAM" id="SSF109854">
    <property type="entry name" value="DinB/YfiT-like putative metalloenzymes"/>
    <property type="match status" value="1"/>
</dbReference>
<evidence type="ECO:0000259" key="1">
    <source>
        <dbReference type="Pfam" id="PF11716"/>
    </source>
</evidence>
<dbReference type="AlphaFoldDB" id="F3L040"/>
<accession>F3L040</accession>
<dbReference type="GO" id="GO:0046872">
    <property type="term" value="F:metal ion binding"/>
    <property type="evidence" value="ECO:0007669"/>
    <property type="project" value="InterPro"/>
</dbReference>
<protein>
    <recommendedName>
        <fullName evidence="1">Mycothiol-dependent maleylpyruvate isomerase metal-binding domain-containing protein</fullName>
    </recommendedName>
</protein>
<dbReference type="eggNOG" id="ENOG502Z7S3">
    <property type="taxonomic scope" value="Bacteria"/>
</dbReference>
<evidence type="ECO:0000313" key="2">
    <source>
        <dbReference type="EMBL" id="EGG30326.1"/>
    </source>
</evidence>
<reference evidence="2 3" key="1">
    <citation type="journal article" date="2011" name="J. Bacteriol.">
        <title>Genome sequence of strain IMCC3088, a proteorhodopsin-containing marine bacterium belonging to the OM60/NOR5 clade.</title>
        <authorList>
            <person name="Jang Y."/>
            <person name="Oh H.M."/>
            <person name="Kang I."/>
            <person name="Lee K."/>
            <person name="Yang S.J."/>
            <person name="Cho J.C."/>
        </authorList>
    </citation>
    <scope>NUCLEOTIDE SEQUENCE [LARGE SCALE GENOMIC DNA]</scope>
    <source>
        <strain evidence="2 3">IMCC3088</strain>
    </source>
</reference>